<dbReference type="PROSITE" id="PS50053">
    <property type="entry name" value="UBIQUITIN_2"/>
    <property type="match status" value="1"/>
</dbReference>
<dbReference type="GO" id="GO:0030968">
    <property type="term" value="P:endoplasmic reticulum unfolded protein response"/>
    <property type="evidence" value="ECO:0007669"/>
    <property type="project" value="TreeGrafter"/>
</dbReference>
<dbReference type="GO" id="GO:0016020">
    <property type="term" value="C:membrane"/>
    <property type="evidence" value="ECO:0007669"/>
    <property type="project" value="UniProtKB-SubCell"/>
</dbReference>
<dbReference type="SUPFAM" id="SSF54236">
    <property type="entry name" value="Ubiquitin-like"/>
    <property type="match status" value="1"/>
</dbReference>
<evidence type="ECO:0000259" key="7">
    <source>
        <dbReference type="PROSITE" id="PS50053"/>
    </source>
</evidence>
<evidence type="ECO:0000256" key="5">
    <source>
        <dbReference type="SAM" id="MobiDB-lite"/>
    </source>
</evidence>
<feature type="domain" description="Ubiquitin-like" evidence="7">
    <location>
        <begin position="24"/>
        <end position="80"/>
    </location>
</feature>
<keyword evidence="9" id="KW-1185">Reference proteome</keyword>
<proteinExistence type="predicted"/>
<protein>
    <recommendedName>
        <fullName evidence="7">Ubiquitin-like domain-containing protein</fullName>
    </recommendedName>
</protein>
<feature type="compositionally biased region" description="Low complexity" evidence="5">
    <location>
        <begin position="542"/>
        <end position="562"/>
    </location>
</feature>
<dbReference type="InterPro" id="IPR000626">
    <property type="entry name" value="Ubiquitin-like_dom"/>
</dbReference>
<dbReference type="InterPro" id="IPR029071">
    <property type="entry name" value="Ubiquitin-like_domsf"/>
</dbReference>
<feature type="compositionally biased region" description="Polar residues" evidence="5">
    <location>
        <begin position="404"/>
        <end position="425"/>
    </location>
</feature>
<organism evidence="8 9">
    <name type="scientific">Lomentospora prolificans</name>
    <dbReference type="NCBI Taxonomy" id="41688"/>
    <lineage>
        <taxon>Eukaryota</taxon>
        <taxon>Fungi</taxon>
        <taxon>Dikarya</taxon>
        <taxon>Ascomycota</taxon>
        <taxon>Pezizomycotina</taxon>
        <taxon>Sordariomycetes</taxon>
        <taxon>Hypocreomycetidae</taxon>
        <taxon>Microascales</taxon>
        <taxon>Microascaceae</taxon>
        <taxon>Lomentospora</taxon>
    </lineage>
</organism>
<reference evidence="8 9" key="1">
    <citation type="journal article" date="2017" name="G3 (Bethesda)">
        <title>First Draft Genome Sequence of the Pathogenic Fungus Lomentospora prolificans (Formerly Scedosporium prolificans).</title>
        <authorList>
            <person name="Luo R."/>
            <person name="Zimin A."/>
            <person name="Workman R."/>
            <person name="Fan Y."/>
            <person name="Pertea G."/>
            <person name="Grossman N."/>
            <person name="Wear M.P."/>
            <person name="Jia B."/>
            <person name="Miller H."/>
            <person name="Casadevall A."/>
            <person name="Timp W."/>
            <person name="Zhang S.X."/>
            <person name="Salzberg S.L."/>
        </authorList>
    </citation>
    <scope>NUCLEOTIDE SEQUENCE [LARGE SCALE GENOMIC DNA]</scope>
    <source>
        <strain evidence="8 9">JHH-5317</strain>
    </source>
</reference>
<evidence type="ECO:0000313" key="9">
    <source>
        <dbReference type="Proteomes" id="UP000233524"/>
    </source>
</evidence>
<comment type="subcellular location">
    <subcellularLocation>
        <location evidence="1">Membrane</location>
    </subcellularLocation>
</comment>
<feature type="region of interest" description="Disordered" evidence="5">
    <location>
        <begin position="620"/>
        <end position="721"/>
    </location>
</feature>
<dbReference type="VEuPathDB" id="FungiDB:jhhlp_001805"/>
<gene>
    <name evidence="8" type="ORF">jhhlp_001805</name>
</gene>
<keyword evidence="3 6" id="KW-1133">Transmembrane helix</keyword>
<keyword evidence="2 6" id="KW-0812">Transmembrane</keyword>
<feature type="transmembrane region" description="Helical" evidence="6">
    <location>
        <begin position="461"/>
        <end position="479"/>
    </location>
</feature>
<feature type="region of interest" description="Disordered" evidence="5">
    <location>
        <begin position="534"/>
        <end position="562"/>
    </location>
</feature>
<evidence type="ECO:0000256" key="4">
    <source>
        <dbReference type="ARBA" id="ARBA00023136"/>
    </source>
</evidence>
<name>A0A2N3NGV3_9PEZI</name>
<feature type="compositionally biased region" description="Polar residues" evidence="5">
    <location>
        <begin position="317"/>
        <end position="344"/>
    </location>
</feature>
<dbReference type="Proteomes" id="UP000233524">
    <property type="component" value="Unassembled WGS sequence"/>
</dbReference>
<dbReference type="InterPro" id="IPR039751">
    <property type="entry name" value="HERPUD1/2"/>
</dbReference>
<keyword evidence="4 6" id="KW-0472">Membrane</keyword>
<dbReference type="InParanoid" id="A0A2N3NGV3"/>
<evidence type="ECO:0000313" key="8">
    <source>
        <dbReference type="EMBL" id="PKS11654.1"/>
    </source>
</evidence>
<feature type="region of interest" description="Disordered" evidence="5">
    <location>
        <begin position="303"/>
        <end position="344"/>
    </location>
</feature>
<evidence type="ECO:0000256" key="2">
    <source>
        <dbReference type="ARBA" id="ARBA00022692"/>
    </source>
</evidence>
<dbReference type="PANTHER" id="PTHR12943:SF27">
    <property type="entry name" value="HOMOCYSTEINE-INDUCED ENDOPLASMIC RETICULUM PROTEIN, ISOFORM A"/>
    <property type="match status" value="1"/>
</dbReference>
<dbReference type="Gene3D" id="3.10.20.90">
    <property type="entry name" value="Phosphatidylinositol 3-kinase Catalytic Subunit, Chain A, domain 1"/>
    <property type="match status" value="1"/>
</dbReference>
<sequence length="721" mass="77500">MEPEASQAAQNAADPQGLVPVDQLTVNLKVISPSFTLPLSLPGLPATTTVQQLKERIRLQLHSRPSDPQQRLIYRGRMLNRPEEKLLDLFGEEMIRTSDQQSIHLILPEQLESPSLSSTTTPVRGQSPARQEAINNAHHQYFDSVLQQGARHLSRRMPTVSTTVTTQVGGAQPGMQQGEPHNNHPANPHPTAPHMYRTQHSPAYTAQSLQQMAQRLSREAAWHRAHLHQYDRAGMGLGGLRYNNLPTGAPGMNPPDHGAQRRASPSPHRTNTTESGLSDAEVQNILRGADARQAILTMTTAMQRSTSGASMGPPQSGRATPNQASRTPSGSATSGVFGGVQSNPSLQPATEVYILNSPNGPRGLLMNNHAETYYTPSVRPSATSTGASYGLPNPQQLRRNVTFSSETPTPTVAPQPGLNQDNQADGGQGRVRRRVTVHVNRAGNLHPHQNHAGMVAFIARFWPHFWLALRLGLFVWWFASPNSSWSRWIAVIAIAVSIFVLNTGALDGLADQIWRIICRHMENLIPMVGQEGAQAANRDANQEQNAAAPAQQGPAADNGDANPAAMAARLVGQRRAANANWLLNNVRRAERAGLLFLASIAPGVAERHIANLEAEVERQRREAEAAEEAARRAAEAENGEENGGEAEGAERGGAADGEENGGEAEGAERGGAADGEENSGEAEGAERGDAADGEDRTQVDAGEPTQPPPAESAQRPDLIQV</sequence>
<comment type="caution">
    <text evidence="8">The sequence shown here is derived from an EMBL/GenBank/DDBJ whole genome shotgun (WGS) entry which is preliminary data.</text>
</comment>
<accession>A0A2N3NGV3</accession>
<dbReference type="PANTHER" id="PTHR12943">
    <property type="entry name" value="HOMOCYSTEINE-RESPONSIVE ENDOPLASMIC RETICULUM-RESIDENT UNIQUITIN-LIKE DOMAIN HERPUD PROTEIN FAMILY MEMBER"/>
    <property type="match status" value="1"/>
</dbReference>
<evidence type="ECO:0000256" key="3">
    <source>
        <dbReference type="ARBA" id="ARBA00022989"/>
    </source>
</evidence>
<feature type="compositionally biased region" description="Polar residues" evidence="5">
    <location>
        <begin position="267"/>
        <end position="276"/>
    </location>
</feature>
<dbReference type="EMBL" id="NLAX01000006">
    <property type="protein sequence ID" value="PKS11654.1"/>
    <property type="molecule type" value="Genomic_DNA"/>
</dbReference>
<feature type="region of interest" description="Disordered" evidence="5">
    <location>
        <begin position="245"/>
        <end position="282"/>
    </location>
</feature>
<feature type="transmembrane region" description="Helical" evidence="6">
    <location>
        <begin position="485"/>
        <end position="506"/>
    </location>
</feature>
<evidence type="ECO:0000256" key="1">
    <source>
        <dbReference type="ARBA" id="ARBA00004370"/>
    </source>
</evidence>
<feature type="compositionally biased region" description="Basic and acidic residues" evidence="5">
    <location>
        <begin position="620"/>
        <end position="635"/>
    </location>
</feature>
<evidence type="ECO:0000256" key="6">
    <source>
        <dbReference type="SAM" id="Phobius"/>
    </source>
</evidence>
<dbReference type="STRING" id="41688.A0A2N3NGV3"/>
<feature type="region of interest" description="Disordered" evidence="5">
    <location>
        <begin position="404"/>
        <end position="430"/>
    </location>
</feature>
<dbReference type="OrthoDB" id="21589at2759"/>
<feature type="compositionally biased region" description="Basic and acidic residues" evidence="5">
    <location>
        <begin position="684"/>
        <end position="698"/>
    </location>
</feature>
<dbReference type="AlphaFoldDB" id="A0A2N3NGV3"/>